<name>A0ABT4CAD7_9ACTN</name>
<keyword evidence="3" id="KW-1185">Reference proteome</keyword>
<dbReference type="CDD" id="cd02208">
    <property type="entry name" value="cupin_RmlC-like"/>
    <property type="match status" value="1"/>
</dbReference>
<protein>
    <recommendedName>
        <fullName evidence="4">Cupin domain-containing protein</fullName>
    </recommendedName>
</protein>
<evidence type="ECO:0000256" key="1">
    <source>
        <dbReference type="SAM" id="MobiDB-lite"/>
    </source>
</evidence>
<evidence type="ECO:0008006" key="4">
    <source>
        <dbReference type="Google" id="ProtNLM"/>
    </source>
</evidence>
<proteinExistence type="predicted"/>
<gene>
    <name evidence="2" type="ORF">NYO98_06530</name>
</gene>
<dbReference type="InterPro" id="IPR014710">
    <property type="entry name" value="RmlC-like_jellyroll"/>
</dbReference>
<dbReference type="Proteomes" id="UP001074726">
    <property type="component" value="Unassembled WGS sequence"/>
</dbReference>
<dbReference type="InterPro" id="IPR011051">
    <property type="entry name" value="RmlC_Cupin_sf"/>
</dbReference>
<dbReference type="Gene3D" id="2.60.120.10">
    <property type="entry name" value="Jelly Rolls"/>
    <property type="match status" value="2"/>
</dbReference>
<reference evidence="2" key="1">
    <citation type="submission" date="2022-08" db="EMBL/GenBank/DDBJ databases">
        <title>Genome sequencing of Nocardioides sp. STR2.</title>
        <authorList>
            <person name="So Y."/>
        </authorList>
    </citation>
    <scope>NUCLEOTIDE SEQUENCE</scope>
    <source>
        <strain evidence="2">STR2</strain>
    </source>
</reference>
<sequence>MGQPSWNDGMVEMLYTHAGRGSLWAHDGTAESTVQLRPGRAVLIPPGARYQYRSALSADLTMFVATTPRFDASRHHTTDAGPWRPDLPAEHDPAPDRAAGPLLTADLPLLADYAAPDGSEIRLLPECDAGGLSHCIVRPGGKTKTVQHRTVVELWVTLDGAGELARWVDGPDASPLHTPLTYGVAVDIETGVPFQFTATGADPLRILILTMPRWPGPQEADPSVNSLDAWPT</sequence>
<evidence type="ECO:0000313" key="2">
    <source>
        <dbReference type="EMBL" id="MCY4725927.1"/>
    </source>
</evidence>
<accession>A0ABT4CAD7</accession>
<comment type="caution">
    <text evidence="2">The sequence shown here is derived from an EMBL/GenBank/DDBJ whole genome shotgun (WGS) entry which is preliminary data.</text>
</comment>
<evidence type="ECO:0000313" key="3">
    <source>
        <dbReference type="Proteomes" id="UP001074726"/>
    </source>
</evidence>
<feature type="region of interest" description="Disordered" evidence="1">
    <location>
        <begin position="73"/>
        <end position="94"/>
    </location>
</feature>
<organism evidence="2 3">
    <name type="scientific">Nocardioides pini</name>
    <dbReference type="NCBI Taxonomy" id="2975053"/>
    <lineage>
        <taxon>Bacteria</taxon>
        <taxon>Bacillati</taxon>
        <taxon>Actinomycetota</taxon>
        <taxon>Actinomycetes</taxon>
        <taxon>Propionibacteriales</taxon>
        <taxon>Nocardioidaceae</taxon>
        <taxon>Nocardioides</taxon>
    </lineage>
</organism>
<dbReference type="EMBL" id="JAPPUX010000002">
    <property type="protein sequence ID" value="MCY4725927.1"/>
    <property type="molecule type" value="Genomic_DNA"/>
</dbReference>
<dbReference type="RefSeq" id="WP_268110745.1">
    <property type="nucleotide sequence ID" value="NZ_JAPPUX010000002.1"/>
</dbReference>
<dbReference type="SUPFAM" id="SSF51182">
    <property type="entry name" value="RmlC-like cupins"/>
    <property type="match status" value="1"/>
</dbReference>